<dbReference type="InterPro" id="IPR002557">
    <property type="entry name" value="Chitin-bd_dom"/>
</dbReference>
<dbReference type="PANTHER" id="PTHR23301:SF106">
    <property type="entry name" value="CHITIN-BINDING TYPE-2 DOMAIN-CONTAINING PROTEIN-RELATED"/>
    <property type="match status" value="1"/>
</dbReference>
<feature type="domain" description="Chitin-binding type-2" evidence="7">
    <location>
        <begin position="86"/>
        <end position="142"/>
    </location>
</feature>
<feature type="domain" description="Chitin-binding type-2" evidence="7">
    <location>
        <begin position="274"/>
        <end position="328"/>
    </location>
</feature>
<evidence type="ECO:0000313" key="8">
    <source>
        <dbReference type="Proteomes" id="UP000504634"/>
    </source>
</evidence>
<dbReference type="PANTHER" id="PTHR23301">
    <property type="entry name" value="CHITIN BINDING PERITROPHIN-A"/>
    <property type="match status" value="1"/>
</dbReference>
<proteinExistence type="predicted"/>
<keyword evidence="4" id="KW-1015">Disulfide bond</keyword>
<dbReference type="OrthoDB" id="6020543at2759"/>
<name>A0A6J2T507_DROLE</name>
<dbReference type="GeneID" id="115622260"/>
<feature type="chain" id="PRO_5026994426" evidence="6">
    <location>
        <begin position="23"/>
        <end position="335"/>
    </location>
</feature>
<accession>A0A6J2T507</accession>
<evidence type="ECO:0000256" key="5">
    <source>
        <dbReference type="ARBA" id="ARBA00023180"/>
    </source>
</evidence>
<dbReference type="RefSeq" id="XP_030372021.1">
    <property type="nucleotide sequence ID" value="XM_030516161.1"/>
</dbReference>
<evidence type="ECO:0000256" key="2">
    <source>
        <dbReference type="ARBA" id="ARBA00022729"/>
    </source>
</evidence>
<dbReference type="InterPro" id="IPR036508">
    <property type="entry name" value="Chitin-bd_dom_sf"/>
</dbReference>
<organism evidence="8 9">
    <name type="scientific">Drosophila lebanonensis</name>
    <name type="common">Fruit fly</name>
    <name type="synonym">Scaptodrosophila lebanonensis</name>
    <dbReference type="NCBI Taxonomy" id="7225"/>
    <lineage>
        <taxon>Eukaryota</taxon>
        <taxon>Metazoa</taxon>
        <taxon>Ecdysozoa</taxon>
        <taxon>Arthropoda</taxon>
        <taxon>Hexapoda</taxon>
        <taxon>Insecta</taxon>
        <taxon>Pterygota</taxon>
        <taxon>Neoptera</taxon>
        <taxon>Endopterygota</taxon>
        <taxon>Diptera</taxon>
        <taxon>Brachycera</taxon>
        <taxon>Muscomorpha</taxon>
        <taxon>Ephydroidea</taxon>
        <taxon>Drosophilidae</taxon>
        <taxon>Scaptodrosophila</taxon>
    </lineage>
</organism>
<keyword evidence="1" id="KW-0147">Chitin-binding</keyword>
<feature type="domain" description="Chitin-binding type-2" evidence="7">
    <location>
        <begin position="206"/>
        <end position="271"/>
    </location>
</feature>
<reference evidence="9" key="1">
    <citation type="submission" date="2025-08" db="UniProtKB">
        <authorList>
            <consortium name="RefSeq"/>
        </authorList>
    </citation>
    <scope>IDENTIFICATION</scope>
    <source>
        <strain evidence="9">11010-0011.00</strain>
        <tissue evidence="9">Whole body</tissue>
    </source>
</reference>
<feature type="signal peptide" evidence="6">
    <location>
        <begin position="1"/>
        <end position="22"/>
    </location>
</feature>
<evidence type="ECO:0000256" key="6">
    <source>
        <dbReference type="SAM" id="SignalP"/>
    </source>
</evidence>
<evidence type="ECO:0000256" key="1">
    <source>
        <dbReference type="ARBA" id="ARBA00022669"/>
    </source>
</evidence>
<evidence type="ECO:0000256" key="3">
    <source>
        <dbReference type="ARBA" id="ARBA00022737"/>
    </source>
</evidence>
<keyword evidence="2 6" id="KW-0732">Signal</keyword>
<evidence type="ECO:0000259" key="7">
    <source>
        <dbReference type="PROSITE" id="PS50940"/>
    </source>
</evidence>
<feature type="domain" description="Chitin-binding type-2" evidence="7">
    <location>
        <begin position="27"/>
        <end position="85"/>
    </location>
</feature>
<dbReference type="SMART" id="SM00494">
    <property type="entry name" value="ChtBD2"/>
    <property type="match status" value="5"/>
</dbReference>
<gene>
    <name evidence="9" type="primary">LOC115622260</name>
</gene>
<dbReference type="PROSITE" id="PS50940">
    <property type="entry name" value="CHIT_BIND_II"/>
    <property type="match status" value="5"/>
</dbReference>
<dbReference type="GO" id="GO:0005576">
    <property type="term" value="C:extracellular region"/>
    <property type="evidence" value="ECO:0007669"/>
    <property type="project" value="InterPro"/>
</dbReference>
<protein>
    <submittedName>
        <fullName evidence="9">Peritrophin-48</fullName>
    </submittedName>
</protein>
<evidence type="ECO:0000256" key="4">
    <source>
        <dbReference type="ARBA" id="ARBA00023157"/>
    </source>
</evidence>
<sequence length="335" mass="37037">MLKLTCLGIGLFLLLLPEPSLASADFLTLCRLFKDGTLIRYPGSCDLYIKCNDGEGTYHRCENPLVFNGNTGKCETATTANSVHCSNRCEGLDGVWKAYPTDCRHYYYCSNGEALFGGCGEGLHFDEASQSCVYEEQSSCVEFPNICEALPKTNFRDETDCSKYYECSLSGNPKSKACGKTVPYFQWTSGACALKKNVPCTAHPKSGICGTAKKPLTGYQADGGSCRGYFNCANLGIVEDLDPVWYQCPEGTFFDSTRKTCAEPTSVVCTHNRCEGRGTMLVTSSVDDCHSYYRCENGTEVAKVMCERDMFFDERIQACTFTFIEDKCCDGTKYE</sequence>
<keyword evidence="8" id="KW-1185">Reference proteome</keyword>
<dbReference type="Pfam" id="PF01607">
    <property type="entry name" value="CBM_14"/>
    <property type="match status" value="5"/>
</dbReference>
<keyword evidence="3" id="KW-0677">Repeat</keyword>
<dbReference type="InterPro" id="IPR051940">
    <property type="entry name" value="Chitin_bind-dev_reg"/>
</dbReference>
<keyword evidence="5" id="KW-0325">Glycoprotein</keyword>
<dbReference type="Gene3D" id="2.170.140.10">
    <property type="entry name" value="Chitin binding domain"/>
    <property type="match status" value="4"/>
</dbReference>
<dbReference type="SUPFAM" id="SSF57625">
    <property type="entry name" value="Invertebrate chitin-binding proteins"/>
    <property type="match status" value="5"/>
</dbReference>
<dbReference type="GO" id="GO:0008061">
    <property type="term" value="F:chitin binding"/>
    <property type="evidence" value="ECO:0007669"/>
    <property type="project" value="UniProtKB-KW"/>
</dbReference>
<dbReference type="AlphaFoldDB" id="A0A6J2T507"/>
<dbReference type="Proteomes" id="UP000504634">
    <property type="component" value="Unplaced"/>
</dbReference>
<feature type="domain" description="Chitin-binding type-2" evidence="7">
    <location>
        <begin position="144"/>
        <end position="202"/>
    </location>
</feature>
<evidence type="ECO:0000313" key="9">
    <source>
        <dbReference type="RefSeq" id="XP_030372021.1"/>
    </source>
</evidence>